<accession>A0A1H3R6P8</accession>
<dbReference type="EMBL" id="FNQC01000007">
    <property type="protein sequence ID" value="SDZ20649.1"/>
    <property type="molecule type" value="Genomic_DNA"/>
</dbReference>
<dbReference type="RefSeq" id="WP_019597810.1">
    <property type="nucleotide sequence ID" value="NZ_FNQC01000007.1"/>
</dbReference>
<name>A0A1H3R6P8_9BACT</name>
<evidence type="ECO:0000313" key="3">
    <source>
        <dbReference type="Proteomes" id="UP000199663"/>
    </source>
</evidence>
<feature type="domain" description="Glycosyl transferase family 1" evidence="1">
    <location>
        <begin position="191"/>
        <end position="362"/>
    </location>
</feature>
<reference evidence="2 3" key="1">
    <citation type="submission" date="2016-10" db="EMBL/GenBank/DDBJ databases">
        <authorList>
            <person name="Varghese N."/>
            <person name="Submissions S."/>
        </authorList>
    </citation>
    <scope>NUCLEOTIDE SEQUENCE [LARGE SCALE GENOMIC DNA]</scope>
    <source>
        <strain evidence="2 3">DSM 17997</strain>
    </source>
</reference>
<protein>
    <submittedName>
        <fullName evidence="2">Glycosyltransferase involved in cell wall bisynthesis</fullName>
    </submittedName>
</protein>
<dbReference type="PANTHER" id="PTHR12526">
    <property type="entry name" value="GLYCOSYLTRANSFERASE"/>
    <property type="match status" value="1"/>
</dbReference>
<dbReference type="InterPro" id="IPR001296">
    <property type="entry name" value="Glyco_trans_1"/>
</dbReference>
<dbReference type="Proteomes" id="UP000199663">
    <property type="component" value="Unassembled WGS sequence"/>
</dbReference>
<gene>
    <name evidence="2" type="ORF">SAMN05444412_107190</name>
</gene>
<dbReference type="Gene3D" id="3.40.50.2000">
    <property type="entry name" value="Glycogen Phosphorylase B"/>
    <property type="match status" value="2"/>
</dbReference>
<keyword evidence="3" id="KW-1185">Reference proteome</keyword>
<evidence type="ECO:0000259" key="1">
    <source>
        <dbReference type="Pfam" id="PF00534"/>
    </source>
</evidence>
<comment type="caution">
    <text evidence="2">The sequence shown here is derived from an EMBL/GenBank/DDBJ whole genome shotgun (WGS) entry which is preliminary data.</text>
</comment>
<dbReference type="PANTHER" id="PTHR12526:SF572">
    <property type="entry name" value="BLL5144 PROTEIN"/>
    <property type="match status" value="1"/>
</dbReference>
<dbReference type="Pfam" id="PF00534">
    <property type="entry name" value="Glycos_transf_1"/>
    <property type="match status" value="1"/>
</dbReference>
<proteinExistence type="predicted"/>
<organism evidence="2 3">
    <name type="scientific">Rhodonellum ikkaensis</name>
    <dbReference type="NCBI Taxonomy" id="336829"/>
    <lineage>
        <taxon>Bacteria</taxon>
        <taxon>Pseudomonadati</taxon>
        <taxon>Bacteroidota</taxon>
        <taxon>Cytophagia</taxon>
        <taxon>Cytophagales</taxon>
        <taxon>Cytophagaceae</taxon>
        <taxon>Rhodonellum</taxon>
    </lineage>
</organism>
<sequence>MRENFNTDKEILVLTSYPPRECEIATYSKDLFDALADGMSRTFSVSICALENGKSRESYPSEVKYVLDVTDQSAYIHLAERINREKKIQAVFIQHEFGMYGGEFGEYLMYFLYSLNKPVYVTFHTVIPSPEEKRLLIVRSMVTIAEKTIVKNKNSVRILVEDYGLSDSKITIIPHGIHPIESKEKASLHKAHGYENKKIISTFGLLSSDKSVETALEALPKVIAGFPDLMFVILGKTQPEVIKKEEEVYRKHLQRKMKQLGLENHVSFVNRYLETPELLEFLQLTDIYLSTSKDWDQAVNGTLAVAMACGCAVVASVNPQAKELLSEDIGILVDFEDPDQLATALTRLLEDDELRERMGKNAIYQAKASEWRNVAVKHAHVLQSHVPGQELIFDLPEISLKHILKLTDRFGILRFSKMGTPDISSGYTLDDNAKALIAMCMHLEFKKDPMTFLLMHKYLSLMESCQREDGVFFNYVDSEGNEHLQNAGDNLEDANGGAIWALGTLVAHREHLPANFIIRAEMCIHRAVYWVKELESPRAIAFAIKGLYLYNQSHQYRHIRELILSLADVLLEKYHAVSDAEWQWFEEYMTCGNSILPESLLYANFLDGKEKYSSIAKTTFDFLLSKTFEGKSIKVISNKGWLQKGEDRSQEGGGQPIEVSNTIQSLQLFHQVFDEEGYREKMEIAFSWFLGNNHLHQLIYNPLTCGCHDSLEKENVNLNQGAESTISYLMARLTMEKAGKGIPFLQDASLVEYQDLERRLIGRNSKFYQKNKH</sequence>
<evidence type="ECO:0000313" key="2">
    <source>
        <dbReference type="EMBL" id="SDZ20649.1"/>
    </source>
</evidence>
<dbReference type="SUPFAM" id="SSF53756">
    <property type="entry name" value="UDP-Glycosyltransferase/glycogen phosphorylase"/>
    <property type="match status" value="1"/>
</dbReference>